<keyword evidence="2" id="KW-1185">Reference proteome</keyword>
<evidence type="ECO:0000313" key="1">
    <source>
        <dbReference type="EMBL" id="KAJ0173852.1"/>
    </source>
</evidence>
<sequence>MVVGGDVNSKSPWWGSPTEDRRGKRLAGLLNELDLQVLNEGSTPTFDTVRGDKTLTSFVDITACKHSIPQLSQKNKVNLSWWSEELANLKRGVVTKKRRIRSAPQSCRRSVVDEYLAEGDNGEHRAVREQAARLSVRTALLGNEDPPFTALELKQAAHKFNPKKAPGADGLTADICAQTVYHKPEFCLSLVNKCLTLGYFPVVWKQATVVVLRKPGKDEYTRPKSYRPIGLLPVMGKILERLIVNRLMWHLVPRLSTRQYGFLPQRSTEDSLYDLVNHIREKLKQKKIITLVSLDIEGAFDSAWWPMIRVRLAEENCPGNIQRILGSYLENRSVSLRYLGEEVKRRTTKGCVQGSTGGPIL</sequence>
<dbReference type="EMBL" id="CM034405">
    <property type="protein sequence ID" value="KAJ0173852.1"/>
    <property type="molecule type" value="Genomic_DNA"/>
</dbReference>
<dbReference type="Proteomes" id="UP000824533">
    <property type="component" value="Linkage Group LG19"/>
</dbReference>
<proteinExistence type="predicted"/>
<name>A0ACC1CQM8_9NEOP</name>
<accession>A0ACC1CQM8</accession>
<reference evidence="1 2" key="1">
    <citation type="journal article" date="2021" name="Front. Genet.">
        <title>Chromosome-Level Genome Assembly Reveals Significant Gene Expansion in the Toll and IMD Signaling Pathways of Dendrolimus kikuchii.</title>
        <authorList>
            <person name="Zhou J."/>
            <person name="Wu P."/>
            <person name="Xiong Z."/>
            <person name="Liu N."/>
            <person name="Zhao N."/>
            <person name="Ji M."/>
            <person name="Qiu Y."/>
            <person name="Yang B."/>
        </authorList>
    </citation>
    <scope>NUCLEOTIDE SEQUENCE [LARGE SCALE GENOMIC DNA]</scope>
    <source>
        <strain evidence="1">Ann1</strain>
    </source>
</reference>
<organism evidence="1 2">
    <name type="scientific">Dendrolimus kikuchii</name>
    <dbReference type="NCBI Taxonomy" id="765133"/>
    <lineage>
        <taxon>Eukaryota</taxon>
        <taxon>Metazoa</taxon>
        <taxon>Ecdysozoa</taxon>
        <taxon>Arthropoda</taxon>
        <taxon>Hexapoda</taxon>
        <taxon>Insecta</taxon>
        <taxon>Pterygota</taxon>
        <taxon>Neoptera</taxon>
        <taxon>Endopterygota</taxon>
        <taxon>Lepidoptera</taxon>
        <taxon>Glossata</taxon>
        <taxon>Ditrysia</taxon>
        <taxon>Bombycoidea</taxon>
        <taxon>Lasiocampidae</taxon>
        <taxon>Dendrolimus</taxon>
    </lineage>
</organism>
<evidence type="ECO:0000313" key="2">
    <source>
        <dbReference type="Proteomes" id="UP000824533"/>
    </source>
</evidence>
<gene>
    <name evidence="1" type="ORF">K1T71_011001</name>
</gene>
<protein>
    <submittedName>
        <fullName evidence="1">Uncharacterized protein</fullName>
    </submittedName>
</protein>
<comment type="caution">
    <text evidence="1">The sequence shown here is derived from an EMBL/GenBank/DDBJ whole genome shotgun (WGS) entry which is preliminary data.</text>
</comment>